<protein>
    <submittedName>
        <fullName evidence="1">Uncharacterized protein</fullName>
    </submittedName>
</protein>
<name>A0A2T3KA02_9GAMM</name>
<dbReference type="AlphaFoldDB" id="A0A2T3KA02"/>
<reference evidence="1 2" key="1">
    <citation type="submission" date="2018-01" db="EMBL/GenBank/DDBJ databases">
        <title>Whole genome sequencing of Histamine producing bacteria.</title>
        <authorList>
            <person name="Butler K."/>
        </authorList>
    </citation>
    <scope>NUCLEOTIDE SEQUENCE [LARGE SCALE GENOMIC DNA]</scope>
    <source>
        <strain evidence="1 2">FS-7.2</strain>
    </source>
</reference>
<dbReference type="EMBL" id="PYNF01000062">
    <property type="protein sequence ID" value="PSU87815.1"/>
    <property type="molecule type" value="Genomic_DNA"/>
</dbReference>
<comment type="caution">
    <text evidence="1">The sequence shown here is derived from an EMBL/GenBank/DDBJ whole genome shotgun (WGS) entry which is preliminary data.</text>
</comment>
<evidence type="ECO:0000313" key="1">
    <source>
        <dbReference type="EMBL" id="PSU87815.1"/>
    </source>
</evidence>
<gene>
    <name evidence="1" type="ORF">C9J27_25990</name>
</gene>
<dbReference type="Proteomes" id="UP000241426">
    <property type="component" value="Unassembled WGS sequence"/>
</dbReference>
<organism evidence="1 2">
    <name type="scientific">Photobacterium kishitanii</name>
    <dbReference type="NCBI Taxonomy" id="318456"/>
    <lineage>
        <taxon>Bacteria</taxon>
        <taxon>Pseudomonadati</taxon>
        <taxon>Pseudomonadota</taxon>
        <taxon>Gammaproteobacteria</taxon>
        <taxon>Vibrionales</taxon>
        <taxon>Vibrionaceae</taxon>
        <taxon>Photobacterium</taxon>
    </lineage>
</organism>
<dbReference type="RefSeq" id="WP_107290251.1">
    <property type="nucleotide sequence ID" value="NZ_PYNF01000062.1"/>
</dbReference>
<accession>A0A2T3KA02</accession>
<proteinExistence type="predicted"/>
<sequence length="156" mass="17720">MKFWKGDAIGKPKAGIHDNVIIIASSNPSGKHGKGIAHVAMLHWGAKYGVGRGLSGKSYLLPTKNLIKDYYEESTGITYRRYGKRSLTKAQIRSNIVELYHVAETMKDKKFIVCYKKGDKNLNGYSDIEMFKLFTDEISYPINIIFHESWKNTLLT</sequence>
<evidence type="ECO:0000313" key="2">
    <source>
        <dbReference type="Proteomes" id="UP000241426"/>
    </source>
</evidence>